<dbReference type="AlphaFoldDB" id="A0A2S7ADI4"/>
<dbReference type="EMBL" id="MIGY01000002">
    <property type="protein sequence ID" value="PPU07805.1"/>
    <property type="molecule type" value="Genomic_DNA"/>
</dbReference>
<evidence type="ECO:0000313" key="4">
    <source>
        <dbReference type="Proteomes" id="UP000239204"/>
    </source>
</evidence>
<dbReference type="InterPro" id="IPR035421">
    <property type="entry name" value="Terminase_6C"/>
</dbReference>
<dbReference type="Proteomes" id="UP000239204">
    <property type="component" value="Unassembled WGS sequence"/>
</dbReference>
<name>A0A2S7ADI4_9XANT</name>
<reference evidence="3 4" key="1">
    <citation type="submission" date="2016-08" db="EMBL/GenBank/DDBJ databases">
        <title>Evolution of the type three secretion system and type three effector repertoires in Xanthomonas.</title>
        <authorList>
            <person name="Merda D."/>
            <person name="Briand M."/>
            <person name="Bosis E."/>
            <person name="Rousseau C."/>
            <person name="Portier P."/>
            <person name="Jacques M.-A."/>
            <person name="Fischer-Le Saux M."/>
        </authorList>
    </citation>
    <scope>NUCLEOTIDE SEQUENCE [LARGE SCALE GENOMIC DNA]</scope>
    <source>
        <strain evidence="3 4">CFBP 7645</strain>
    </source>
</reference>
<dbReference type="Pfam" id="PF17289">
    <property type="entry name" value="Terminase_6C"/>
    <property type="match status" value="1"/>
</dbReference>
<dbReference type="NCBIfam" id="TIGR01630">
    <property type="entry name" value="psiM2_ORF9"/>
    <property type="match status" value="1"/>
</dbReference>
<keyword evidence="1" id="KW-1188">Viral release from host cell</keyword>
<sequence>MSLRKPCQFSRSSGLPAAIRARRAQLEAEEERARILGSAERIRERCSTLAGFIREGWQVLEPSQPYVHGWHIDVLAQHLEAVTNGDITRLLINIPPGTMKSLIASVFWPAWEWGPRGLPSMRYLTTSYAEKFVKRDSRRMRDLVQSEWYRSLWPEIELARAGEMSFANTKMGGREGMAFSSLTGGRGDRVIIDDPHSTETAESATERATTTRIFRESVPTRLNNPATSAIVVIMQRLHEKDVSGQILDLGLGYEHLMLPMEFEPERRCKTSIGFSDPRTADGELLFPERFPRAVVERDKKILGSYAVAGQQQQRPAPREGGMFKRAWFDVVDAAPAGARKVRRWDFAATDPKEQAKKSDPDYTVGLLLSEHRGVYYVEHITRDQVSPAGVERMLKATAEQDGKGIKVRIPQDPGAAGKSNAAHQIKLLAGWDVRAALESGSKVVRADPVSAQAEAGNIKLVRAAWNEAFLEEVSVFPNGAHDDQVDALSGAFAELVTGSTYNLGNAL</sequence>
<evidence type="ECO:0000259" key="2">
    <source>
        <dbReference type="Pfam" id="PF17289"/>
    </source>
</evidence>
<feature type="domain" description="Terminase large subunit gp17-like C-terminal" evidence="2">
    <location>
        <begin position="344"/>
        <end position="493"/>
    </location>
</feature>
<evidence type="ECO:0000313" key="3">
    <source>
        <dbReference type="EMBL" id="PPU07805.1"/>
    </source>
</evidence>
<comment type="caution">
    <text evidence="3">The sequence shown here is derived from an EMBL/GenBank/DDBJ whole genome shotgun (WGS) entry which is preliminary data.</text>
</comment>
<gene>
    <name evidence="3" type="ORF">XarjCFBP7645_09380</name>
</gene>
<proteinExistence type="predicted"/>
<organism evidence="3 4">
    <name type="scientific">Xanthomonas arboricola</name>
    <dbReference type="NCBI Taxonomy" id="56448"/>
    <lineage>
        <taxon>Bacteria</taxon>
        <taxon>Pseudomonadati</taxon>
        <taxon>Pseudomonadota</taxon>
        <taxon>Gammaproteobacteria</taxon>
        <taxon>Lysobacterales</taxon>
        <taxon>Lysobacteraceae</taxon>
        <taxon>Xanthomonas</taxon>
    </lineage>
</organism>
<evidence type="ECO:0000256" key="1">
    <source>
        <dbReference type="ARBA" id="ARBA00022612"/>
    </source>
</evidence>
<protein>
    <submittedName>
        <fullName evidence="3">Terminase</fullName>
    </submittedName>
</protein>
<accession>A0A2S7ADI4</accession>
<dbReference type="InterPro" id="IPR006517">
    <property type="entry name" value="Phage_terminase_lsu-like_C"/>
</dbReference>